<protein>
    <submittedName>
        <fullName evidence="5">C-5 cytosine-specific DNA methylase family protein</fullName>
    </submittedName>
</protein>
<evidence type="ECO:0000313" key="6">
    <source>
        <dbReference type="Proteomes" id="UP000015920"/>
    </source>
</evidence>
<reference evidence="5 6" key="1">
    <citation type="journal article" date="2013" name="Genome Announc.">
        <title>Genome Sequences of Three hpAfrica2 Strains of Helicobacter pylori.</title>
        <authorList>
            <person name="Duncan S.S."/>
            <person name="Bertoli M.T."/>
            <person name="Kersulyte D."/>
            <person name="Valk P.L."/>
            <person name="Tamma S."/>
            <person name="Segal I."/>
            <person name="McClain M.S."/>
            <person name="Cover T.L."/>
            <person name="Berg D.E."/>
        </authorList>
    </citation>
    <scope>NUCLEOTIDE SEQUENCE [LARGE SCALE GENOMIC DNA]</scope>
    <source>
        <strain evidence="5">SouthAfrica20</strain>
    </source>
</reference>
<proteinExistence type="predicted"/>
<comment type="catalytic activity">
    <reaction evidence="4">
        <text>a 2'-deoxycytidine in DNA + S-adenosyl-L-methionine = a 5-methyl-2'-deoxycytidine in DNA + S-adenosyl-L-homocysteine + H(+)</text>
        <dbReference type="Rhea" id="RHEA:13681"/>
        <dbReference type="Rhea" id="RHEA-COMP:11369"/>
        <dbReference type="Rhea" id="RHEA-COMP:11370"/>
        <dbReference type="ChEBI" id="CHEBI:15378"/>
        <dbReference type="ChEBI" id="CHEBI:57856"/>
        <dbReference type="ChEBI" id="CHEBI:59789"/>
        <dbReference type="ChEBI" id="CHEBI:85452"/>
        <dbReference type="ChEBI" id="CHEBI:85454"/>
        <dbReference type="EC" id="2.1.1.37"/>
    </reaction>
</comment>
<name>T1U927_HELPX</name>
<dbReference type="SUPFAM" id="SSF53335">
    <property type="entry name" value="S-adenosyl-L-methionine-dependent methyltransferases"/>
    <property type="match status" value="1"/>
</dbReference>
<evidence type="ECO:0000256" key="4">
    <source>
        <dbReference type="ARBA" id="ARBA00047422"/>
    </source>
</evidence>
<dbReference type="GO" id="GO:0009307">
    <property type="term" value="P:DNA restriction-modification system"/>
    <property type="evidence" value="ECO:0007669"/>
    <property type="project" value="UniProtKB-KW"/>
</dbReference>
<dbReference type="EMBL" id="CP006691">
    <property type="protein sequence ID" value="AGT73754.1"/>
    <property type="molecule type" value="Genomic_DNA"/>
</dbReference>
<dbReference type="GO" id="GO:0032259">
    <property type="term" value="P:methylation"/>
    <property type="evidence" value="ECO:0007669"/>
    <property type="project" value="UniProtKB-KW"/>
</dbReference>
<dbReference type="InterPro" id="IPR029063">
    <property type="entry name" value="SAM-dependent_MTases_sf"/>
</dbReference>
<dbReference type="Pfam" id="PF00145">
    <property type="entry name" value="DNA_methylase"/>
    <property type="match status" value="1"/>
</dbReference>
<evidence type="ECO:0000256" key="1">
    <source>
        <dbReference type="ARBA" id="ARBA00022603"/>
    </source>
</evidence>
<gene>
    <name evidence="5" type="ORF">HPSA20_0516</name>
</gene>
<evidence type="ECO:0000256" key="2">
    <source>
        <dbReference type="ARBA" id="ARBA00022679"/>
    </source>
</evidence>
<dbReference type="Proteomes" id="UP000015920">
    <property type="component" value="Chromosome"/>
</dbReference>
<dbReference type="HOGENOM" id="CLU_210296_0_0_7"/>
<sequence length="59" mass="6949">MALLYSACHNALDYGVPQMRERVILVGVLKSFKQKFYFPKPTKMHFLISLYLSLFIAFY</sequence>
<organism evidence="5 6">
    <name type="scientific">Helicobacter pylori SouthAfrica20</name>
    <dbReference type="NCBI Taxonomy" id="1352356"/>
    <lineage>
        <taxon>Bacteria</taxon>
        <taxon>Pseudomonadati</taxon>
        <taxon>Campylobacterota</taxon>
        <taxon>Epsilonproteobacteria</taxon>
        <taxon>Campylobacterales</taxon>
        <taxon>Helicobacteraceae</taxon>
        <taxon>Helicobacter</taxon>
    </lineage>
</organism>
<dbReference type="KEGG" id="hpys:HPSA20_0516"/>
<dbReference type="GO" id="GO:0003886">
    <property type="term" value="F:DNA (cytosine-5-)-methyltransferase activity"/>
    <property type="evidence" value="ECO:0007669"/>
    <property type="project" value="UniProtKB-EC"/>
</dbReference>
<keyword evidence="3" id="KW-0680">Restriction system</keyword>
<evidence type="ECO:0000256" key="3">
    <source>
        <dbReference type="ARBA" id="ARBA00022747"/>
    </source>
</evidence>
<accession>T1U927</accession>
<keyword evidence="2" id="KW-0808">Transferase</keyword>
<dbReference type="PATRIC" id="fig|1352356.3.peg.502"/>
<keyword evidence="1 5" id="KW-0489">Methyltransferase</keyword>
<dbReference type="AlphaFoldDB" id="T1U927"/>
<dbReference type="Gene3D" id="3.40.50.150">
    <property type="entry name" value="Vaccinia Virus protein VP39"/>
    <property type="match status" value="1"/>
</dbReference>
<dbReference type="InterPro" id="IPR001525">
    <property type="entry name" value="C5_MeTfrase"/>
</dbReference>
<evidence type="ECO:0000313" key="5">
    <source>
        <dbReference type="EMBL" id="AGT73754.1"/>
    </source>
</evidence>